<protein>
    <submittedName>
        <fullName evidence="3">Uncharacterized protein</fullName>
    </submittedName>
</protein>
<dbReference type="EMBL" id="CAADFL010000070">
    <property type="protein sequence ID" value="VFK08457.1"/>
    <property type="molecule type" value="Genomic_DNA"/>
</dbReference>
<evidence type="ECO:0000313" key="1">
    <source>
        <dbReference type="EMBL" id="VFJ43243.1"/>
    </source>
</evidence>
<accession>A0A450VUK7</accession>
<dbReference type="EMBL" id="CAADFA010000005">
    <property type="protein sequence ID" value="VFJ43905.1"/>
    <property type="molecule type" value="Genomic_DNA"/>
</dbReference>
<gene>
    <name evidence="1" type="ORF">BECKFM1743A_GA0114220_100067</name>
    <name evidence="3" type="ORF">BECKFM1743B_GA0114221_100704</name>
    <name evidence="2" type="ORF">BECKFM1743C_GA0114222_1000514</name>
</gene>
<evidence type="ECO:0000313" key="3">
    <source>
        <dbReference type="EMBL" id="VFK08457.1"/>
    </source>
</evidence>
<name>A0A450VUK7_9GAMM</name>
<evidence type="ECO:0000313" key="2">
    <source>
        <dbReference type="EMBL" id="VFJ43905.1"/>
    </source>
</evidence>
<sequence>MKNTFIQLLWCDTTGMLSLNYDIIEKYLL</sequence>
<reference evidence="3" key="1">
    <citation type="submission" date="2019-02" db="EMBL/GenBank/DDBJ databases">
        <authorList>
            <person name="Gruber-Vodicka R. H."/>
            <person name="Seah K. B. B."/>
        </authorList>
    </citation>
    <scope>NUCLEOTIDE SEQUENCE</scope>
    <source>
        <strain evidence="1">BECK_BZ163</strain>
        <strain evidence="3">BECK_BZ164</strain>
        <strain evidence="2">BECK_BZ165</strain>
    </source>
</reference>
<dbReference type="AlphaFoldDB" id="A0A450VUK7"/>
<proteinExistence type="predicted"/>
<organism evidence="3">
    <name type="scientific">Candidatus Kentrum sp. FM</name>
    <dbReference type="NCBI Taxonomy" id="2126340"/>
    <lineage>
        <taxon>Bacteria</taxon>
        <taxon>Pseudomonadati</taxon>
        <taxon>Pseudomonadota</taxon>
        <taxon>Gammaproteobacteria</taxon>
        <taxon>Candidatus Kentrum</taxon>
    </lineage>
</organism>
<dbReference type="EMBL" id="CAADEZ010000006">
    <property type="protein sequence ID" value="VFJ43243.1"/>
    <property type="molecule type" value="Genomic_DNA"/>
</dbReference>